<feature type="region of interest" description="Disordered" evidence="1">
    <location>
        <begin position="168"/>
        <end position="188"/>
    </location>
</feature>
<accession>K1LSY7</accession>
<comment type="caution">
    <text evidence="2">The sequence shown here is derived from an EMBL/GenBank/DDBJ whole genome shotgun (WGS) entry which is preliminary data.</text>
</comment>
<proteinExistence type="predicted"/>
<evidence type="ECO:0000313" key="2">
    <source>
        <dbReference type="EMBL" id="EKB47219.1"/>
    </source>
</evidence>
<dbReference type="Proteomes" id="UP000004478">
    <property type="component" value="Unassembled WGS sequence"/>
</dbReference>
<organism evidence="2 3">
    <name type="scientific">Cecembia lonarensis (strain CCUG 58316 / KCTC 22772 / LW9)</name>
    <dbReference type="NCBI Taxonomy" id="1225176"/>
    <lineage>
        <taxon>Bacteria</taxon>
        <taxon>Pseudomonadati</taxon>
        <taxon>Bacteroidota</taxon>
        <taxon>Cytophagia</taxon>
        <taxon>Cytophagales</taxon>
        <taxon>Cyclobacteriaceae</taxon>
        <taxon>Cecembia</taxon>
    </lineage>
</organism>
<gene>
    <name evidence="2" type="ORF">B879_04187</name>
</gene>
<evidence type="ECO:0000313" key="3">
    <source>
        <dbReference type="Proteomes" id="UP000004478"/>
    </source>
</evidence>
<protein>
    <submittedName>
        <fullName evidence="2">Uncharacterized protein</fullName>
    </submittedName>
</protein>
<keyword evidence="3" id="KW-1185">Reference proteome</keyword>
<sequence length="188" mass="19483">MVEGEVAGQAQGAGELEVAGDDFGDGAAHQVPGFLDQKVRGPALGAVVQHVRQPGVHQRHHDGQGWARFGEVGHVEDRQALAELDLGGGFSVDEPGKVIADQPFEFEGDFQAPTAQLGARDLHLGCVPFVRVQQCVHDVADGCHISLLGGGVQRPAVGGAQRLALQGGQGPAEGLFGDGPQQHGLTGR</sequence>
<dbReference type="EMBL" id="AMGM01000199">
    <property type="protein sequence ID" value="EKB47219.1"/>
    <property type="molecule type" value="Genomic_DNA"/>
</dbReference>
<dbReference type="AlphaFoldDB" id="K1LSY7"/>
<name>K1LSY7_CECL9</name>
<reference evidence="2 3" key="1">
    <citation type="journal article" date="2012" name="J. Bacteriol.">
        <title>Draft Genome Sequence of Cecembia lonarensis Strain LW9T, Isolated from Lonar Lake, a Haloalkaline Lake in India.</title>
        <authorList>
            <person name="Shivaji S."/>
            <person name="Ara S."/>
            <person name="Singh A."/>
            <person name="Pinnaka A.K."/>
        </authorList>
    </citation>
    <scope>NUCLEOTIDE SEQUENCE [LARGE SCALE GENOMIC DNA]</scope>
    <source>
        <strain evidence="2 3">LW9</strain>
    </source>
</reference>
<evidence type="ECO:0000256" key="1">
    <source>
        <dbReference type="SAM" id="MobiDB-lite"/>
    </source>
</evidence>